<accession>A0ABR1EBC5</accession>
<dbReference type="InterPro" id="IPR008160">
    <property type="entry name" value="Collagen"/>
</dbReference>
<gene>
    <name evidence="13" type="primary">Necator_chrX.g21662</name>
    <name evidence="13" type="ORF">RB195_021501</name>
</gene>
<evidence type="ECO:0000256" key="9">
    <source>
        <dbReference type="SAM" id="MobiDB-lite"/>
    </source>
</evidence>
<evidence type="ECO:0000259" key="12">
    <source>
        <dbReference type="SMART" id="SM01088"/>
    </source>
</evidence>
<evidence type="ECO:0000256" key="3">
    <source>
        <dbReference type="ARBA" id="ARBA00022692"/>
    </source>
</evidence>
<feature type="compositionally biased region" description="Acidic residues" evidence="9">
    <location>
        <begin position="707"/>
        <end position="717"/>
    </location>
</feature>
<keyword evidence="5 10" id="KW-1133">Transmembrane helix</keyword>
<sequence>MNFALYKQEQYKQVSADFLRLNGSRQQFRNLLSTRKKLGSLPPAYTRIDYSRDSLDSNLNRAPHHGPVITVEDTGSQLRINRVKSSITDSLVDKTSLENATVAFCESNGGAGMHPTASHFKRNNSRYGVPIDSSAVKLVYRVRSERLSNRVKITDRALVLAMLGIIVMVVDAEITGQKLFGITKVHPVSLMLRSFVALSTIALLTQIVLYHINDVVLDLVDCGADDWRVVVTTDRAIQFCTEFILCAVCPFPGTGSLHWSFIETTRNMQASHGRSFYVKEVPLDVPLSILMLSRVYLLGRFMVLHSKQFQDASTRTLAALNRIQVNFSFVLKTVLDQQPILFLTTFTIIFWIVTSWTFVQCERFGQADQDVPSILYSNALWFIAITFMLNGYGDIVPQTHAGRIIAIFVGVVGAIISSILIAVISRNILLSQGQRNVNNFMHDSKLTREHKNAAAKVLQHTWRIHKCLRSGPDSRLRTYQRKFLRAIHEFRAIKNEMRVFSENNSANNQQVTRLVAEMHFSMQRLMTAQDEMRAQIESPEQVSVRCAKVLVIGKVEQSKPSRNYRVSIAVYGFVFSCNTMGFGSHQLYQQAGIISIFVSTITIAVLAVTIPLLYVKTNAQYVDLNENALKFRESSDMIWNEMFSLREQPSPQIRFFSRRPRKAWLESGVCKGCFTLACSMGPPGPPGPPGPDGNPGEPGSQGVAGEDGFDVQLESEPDLPCVVCPAGPPGVRGPQGERGMTGHPGEQGEAGPDGISGIDGPPGNPGFPGPLGLKGPLGPKGPEGDQAIAGVGIKGPVGPPGPQGMKGRPGPHGKSSNNPGSPGSPGPAGPAGPVGQEGSIGMEGPYGPPGDPGMPASYCPSDCGVQNILADVVPHTNGHKFNEYAPPPGEPSDEVATSPPKVKYDPIKDDGYGTHRFQDFTAYERQMRKKMIKRLMKTRRHRH</sequence>
<organism evidence="13 14">
    <name type="scientific">Necator americanus</name>
    <name type="common">Human hookworm</name>
    <dbReference type="NCBI Taxonomy" id="51031"/>
    <lineage>
        <taxon>Eukaryota</taxon>
        <taxon>Metazoa</taxon>
        <taxon>Ecdysozoa</taxon>
        <taxon>Nematoda</taxon>
        <taxon>Chromadorea</taxon>
        <taxon>Rhabditida</taxon>
        <taxon>Rhabditina</taxon>
        <taxon>Rhabditomorpha</taxon>
        <taxon>Strongyloidea</taxon>
        <taxon>Ancylostomatidae</taxon>
        <taxon>Bunostominae</taxon>
        <taxon>Necator</taxon>
    </lineage>
</organism>
<dbReference type="SUPFAM" id="SSF81327">
    <property type="entry name" value="Small-conductance potassium channel"/>
    <property type="match status" value="1"/>
</dbReference>
<dbReference type="Pfam" id="PF01484">
    <property type="entry name" value="Col_cuticle_N"/>
    <property type="match status" value="1"/>
</dbReference>
<evidence type="ECO:0000259" key="11">
    <source>
        <dbReference type="SMART" id="SM01053"/>
    </source>
</evidence>
<evidence type="ECO:0000256" key="8">
    <source>
        <dbReference type="ARBA" id="ARBA00023303"/>
    </source>
</evidence>
<dbReference type="SMART" id="SM01088">
    <property type="entry name" value="Col_cuticle_N"/>
    <property type="match status" value="1"/>
</dbReference>
<dbReference type="Pfam" id="PF03530">
    <property type="entry name" value="SK_channel"/>
    <property type="match status" value="1"/>
</dbReference>
<keyword evidence="2" id="KW-0813">Transport</keyword>
<evidence type="ECO:0000256" key="2">
    <source>
        <dbReference type="ARBA" id="ARBA00022448"/>
    </source>
</evidence>
<dbReference type="PANTHER" id="PTHR10153">
    <property type="entry name" value="SMALL CONDUCTANCE CALCIUM-ACTIVATED POTASSIUM CHANNEL"/>
    <property type="match status" value="1"/>
</dbReference>
<keyword evidence="8" id="KW-0407">Ion channel</keyword>
<feature type="region of interest" description="Disordered" evidence="9">
    <location>
        <begin position="682"/>
        <end position="853"/>
    </location>
</feature>
<evidence type="ECO:0000313" key="13">
    <source>
        <dbReference type="EMBL" id="KAK6759987.1"/>
    </source>
</evidence>
<proteinExistence type="predicted"/>
<dbReference type="EMBL" id="JAVFWL010000006">
    <property type="protein sequence ID" value="KAK6759987.1"/>
    <property type="molecule type" value="Genomic_DNA"/>
</dbReference>
<evidence type="ECO:0000256" key="10">
    <source>
        <dbReference type="SAM" id="Phobius"/>
    </source>
</evidence>
<feature type="compositionally biased region" description="Pro residues" evidence="9">
    <location>
        <begin position="682"/>
        <end position="692"/>
    </location>
</feature>
<keyword evidence="7 10" id="KW-0472">Membrane</keyword>
<reference evidence="13 14" key="1">
    <citation type="submission" date="2023-08" db="EMBL/GenBank/DDBJ databases">
        <title>A Necator americanus chromosomal reference genome.</title>
        <authorList>
            <person name="Ilik V."/>
            <person name="Petrzelkova K.J."/>
            <person name="Pardy F."/>
            <person name="Fuh T."/>
            <person name="Niatou-Singa F.S."/>
            <person name="Gouil Q."/>
            <person name="Baker L."/>
            <person name="Ritchie M.E."/>
            <person name="Jex A.R."/>
            <person name="Gazzola D."/>
            <person name="Li H."/>
            <person name="Toshio Fujiwara R."/>
            <person name="Zhan B."/>
            <person name="Aroian R.V."/>
            <person name="Pafco B."/>
            <person name="Schwarz E.M."/>
        </authorList>
    </citation>
    <scope>NUCLEOTIDE SEQUENCE [LARGE SCALE GENOMIC DNA]</scope>
    <source>
        <strain evidence="13 14">Aroian</strain>
        <tissue evidence="13">Whole animal</tissue>
    </source>
</reference>
<dbReference type="Pfam" id="PF02888">
    <property type="entry name" value="CaMBD"/>
    <property type="match status" value="1"/>
</dbReference>
<keyword evidence="14" id="KW-1185">Reference proteome</keyword>
<dbReference type="Gene3D" id="1.20.5.320">
    <property type="entry name" value="6-Phosphogluconate Dehydrogenase, domain 3"/>
    <property type="match status" value="1"/>
</dbReference>
<dbReference type="Pfam" id="PF07885">
    <property type="entry name" value="Ion_trans_2"/>
    <property type="match status" value="1"/>
</dbReference>
<dbReference type="InterPro" id="IPR015449">
    <property type="entry name" value="K_chnl_Ca-activ_SK"/>
</dbReference>
<dbReference type="SMART" id="SM01053">
    <property type="entry name" value="CaMBD"/>
    <property type="match status" value="1"/>
</dbReference>
<feature type="compositionally biased region" description="Low complexity" evidence="9">
    <location>
        <begin position="787"/>
        <end position="796"/>
    </location>
</feature>
<dbReference type="SUPFAM" id="SSF81324">
    <property type="entry name" value="Voltage-gated potassium channels"/>
    <property type="match status" value="1"/>
</dbReference>
<evidence type="ECO:0000313" key="14">
    <source>
        <dbReference type="Proteomes" id="UP001303046"/>
    </source>
</evidence>
<evidence type="ECO:0000256" key="6">
    <source>
        <dbReference type="ARBA" id="ARBA00023065"/>
    </source>
</evidence>
<feature type="transmembrane region" description="Helical" evidence="10">
    <location>
        <begin position="190"/>
        <end position="210"/>
    </location>
</feature>
<feature type="transmembrane region" description="Helical" evidence="10">
    <location>
        <begin position="340"/>
        <end position="359"/>
    </location>
</feature>
<protein>
    <submittedName>
        <fullName evidence="13">Uncharacterized protein</fullName>
    </submittedName>
</protein>
<dbReference type="Gene3D" id="1.10.287.70">
    <property type="match status" value="2"/>
</dbReference>
<name>A0ABR1EBC5_NECAM</name>
<evidence type="ECO:0000256" key="5">
    <source>
        <dbReference type="ARBA" id="ARBA00022989"/>
    </source>
</evidence>
<feature type="transmembrane region" description="Helical" evidence="10">
    <location>
        <begin position="153"/>
        <end position="170"/>
    </location>
</feature>
<comment type="subcellular location">
    <subcellularLocation>
        <location evidence="1">Membrane</location>
        <topology evidence="1">Multi-pass membrane protein</topology>
    </subcellularLocation>
</comment>
<feature type="transmembrane region" description="Helical" evidence="10">
    <location>
        <begin position="568"/>
        <end position="587"/>
    </location>
</feature>
<feature type="compositionally biased region" description="Low complexity" evidence="9">
    <location>
        <begin position="752"/>
        <end position="761"/>
    </location>
</feature>
<evidence type="ECO:0000256" key="7">
    <source>
        <dbReference type="ARBA" id="ARBA00023136"/>
    </source>
</evidence>
<dbReference type="Pfam" id="PF01391">
    <property type="entry name" value="Collagen"/>
    <property type="match status" value="1"/>
</dbReference>
<dbReference type="InterPro" id="IPR002486">
    <property type="entry name" value="Col_cuticle_N"/>
</dbReference>
<keyword evidence="3 10" id="KW-0812">Transmembrane</keyword>
<feature type="domain" description="Nematode cuticle collagen N-terminal" evidence="12">
    <location>
        <begin position="590"/>
        <end position="642"/>
    </location>
</feature>
<feature type="region of interest" description="Disordered" evidence="9">
    <location>
        <begin position="878"/>
        <end position="911"/>
    </location>
</feature>
<keyword evidence="4" id="KW-0677">Repeat</keyword>
<feature type="domain" description="Calmodulin-binding" evidence="11">
    <location>
        <begin position="443"/>
        <end position="515"/>
    </location>
</feature>
<evidence type="ECO:0000256" key="1">
    <source>
        <dbReference type="ARBA" id="ARBA00004141"/>
    </source>
</evidence>
<feature type="compositionally biased region" description="Basic and acidic residues" evidence="9">
    <location>
        <begin position="902"/>
        <end position="911"/>
    </location>
</feature>
<dbReference type="InterPro" id="IPR004178">
    <property type="entry name" value="CaM-bd_dom"/>
</dbReference>
<feature type="transmembrane region" description="Helical" evidence="10">
    <location>
        <begin position="371"/>
        <end position="392"/>
    </location>
</feature>
<feature type="transmembrane region" description="Helical" evidence="10">
    <location>
        <begin position="593"/>
        <end position="615"/>
    </location>
</feature>
<dbReference type="Proteomes" id="UP001303046">
    <property type="component" value="Unassembled WGS sequence"/>
</dbReference>
<evidence type="ECO:0000256" key="4">
    <source>
        <dbReference type="ARBA" id="ARBA00022737"/>
    </source>
</evidence>
<feature type="transmembrane region" description="Helical" evidence="10">
    <location>
        <begin position="404"/>
        <end position="425"/>
    </location>
</feature>
<dbReference type="InterPro" id="IPR036122">
    <property type="entry name" value="CaM-bd_dom_sf"/>
</dbReference>
<keyword evidence="6" id="KW-0406">Ion transport</keyword>
<feature type="transmembrane region" description="Helical" evidence="10">
    <location>
        <begin position="276"/>
        <end position="297"/>
    </location>
</feature>
<comment type="caution">
    <text evidence="13">The sequence shown here is derived from an EMBL/GenBank/DDBJ whole genome shotgun (WGS) entry which is preliminary data.</text>
</comment>
<feature type="compositionally biased region" description="Low complexity" evidence="9">
    <location>
        <begin position="812"/>
        <end position="821"/>
    </location>
</feature>
<dbReference type="InterPro" id="IPR013099">
    <property type="entry name" value="K_chnl_dom"/>
</dbReference>